<keyword evidence="7" id="KW-0175">Coiled coil</keyword>
<feature type="coiled-coil region" evidence="7">
    <location>
        <begin position="120"/>
        <end position="154"/>
    </location>
</feature>
<dbReference type="InterPro" id="IPR036977">
    <property type="entry name" value="DNA_primase_Znf_CHC2"/>
</dbReference>
<evidence type="ECO:0000256" key="3">
    <source>
        <dbReference type="ARBA" id="ARBA00022679"/>
    </source>
</evidence>
<dbReference type="Pfam" id="PF13362">
    <property type="entry name" value="Toprim_3"/>
    <property type="match status" value="1"/>
</dbReference>
<evidence type="ECO:0000256" key="5">
    <source>
        <dbReference type="ARBA" id="ARBA00022705"/>
    </source>
</evidence>
<sequence length="393" mass="43580">MNTRLEKFKTETQEIKALANGQWPRILGNLIPAIRDACDGFTPNKRPSCGCPYHNSKSNDSFRLLKRAEEVGSAGCFTCGVWNDGFELLMHDRSISFSEAVKLVGSEVGYYDLSGQASEAAKIEADKAQARWEKKREEQAVKDKQTKVRMLKRLSDIWNECFDLEAPESEPARLYFQNRGLGNVGNLNSEVVFHPSLEYYMETLDANGKKNFSLYGRFPAIIAQIRDPNGVPVRIHRTYITLDGHKLQAPDNSPKKMSPEIPQTSISGGAIQLSPAGTKVIGIGEGLETTLAAAAATRMPVNCCINAQLLGDWLPAEGTEYVFVFADKDASKTGEMAANKLAKRLEEYGVTVFILYPPLEIEGDSKGVDWDDAYRVLGKAAFPEQAMNWQELL</sequence>
<protein>
    <submittedName>
        <fullName evidence="10">Toprim domain-containing protein</fullName>
    </submittedName>
</protein>
<evidence type="ECO:0000256" key="4">
    <source>
        <dbReference type="ARBA" id="ARBA00022695"/>
    </source>
</evidence>
<keyword evidence="6" id="KW-0804">Transcription</keyword>
<proteinExistence type="predicted"/>
<dbReference type="Proteomes" id="UP001187859">
    <property type="component" value="Unassembled WGS sequence"/>
</dbReference>
<evidence type="ECO:0000259" key="9">
    <source>
        <dbReference type="Pfam" id="PF23639"/>
    </source>
</evidence>
<dbReference type="InterPro" id="IPR055570">
    <property type="entry name" value="DUF7146"/>
</dbReference>
<evidence type="ECO:0000256" key="1">
    <source>
        <dbReference type="ARBA" id="ARBA00022478"/>
    </source>
</evidence>
<dbReference type="Pfam" id="PF23639">
    <property type="entry name" value="DUF7146"/>
    <property type="match status" value="1"/>
</dbReference>
<dbReference type="InterPro" id="IPR006171">
    <property type="entry name" value="TOPRIM_dom"/>
</dbReference>
<dbReference type="GO" id="GO:0008270">
    <property type="term" value="F:zinc ion binding"/>
    <property type="evidence" value="ECO:0007669"/>
    <property type="project" value="InterPro"/>
</dbReference>
<accession>A0AAE4Q3G7</accession>
<dbReference type="GO" id="GO:0016779">
    <property type="term" value="F:nucleotidyltransferase activity"/>
    <property type="evidence" value="ECO:0007669"/>
    <property type="project" value="UniProtKB-KW"/>
</dbReference>
<gene>
    <name evidence="10" type="ORF">QM089_23150</name>
</gene>
<name>A0AAE4Q3G7_9GAMM</name>
<organism evidence="10 11">
    <name type="scientific">Shewanella xiamenensis</name>
    <dbReference type="NCBI Taxonomy" id="332186"/>
    <lineage>
        <taxon>Bacteria</taxon>
        <taxon>Pseudomonadati</taxon>
        <taxon>Pseudomonadota</taxon>
        <taxon>Gammaproteobacteria</taxon>
        <taxon>Alteromonadales</taxon>
        <taxon>Shewanellaceae</taxon>
        <taxon>Shewanella</taxon>
    </lineage>
</organism>
<dbReference type="AlphaFoldDB" id="A0AAE4Q3G7"/>
<evidence type="ECO:0000256" key="7">
    <source>
        <dbReference type="SAM" id="Coils"/>
    </source>
</evidence>
<keyword evidence="4" id="KW-0548">Nucleotidyltransferase</keyword>
<keyword evidence="5" id="KW-0235">DNA replication</keyword>
<dbReference type="EMBL" id="JASGOQ010000003">
    <property type="protein sequence ID" value="MDV5393090.1"/>
    <property type="molecule type" value="Genomic_DNA"/>
</dbReference>
<keyword evidence="1" id="KW-0240">DNA-directed RNA polymerase</keyword>
<feature type="domain" description="DUF7146" evidence="9">
    <location>
        <begin position="152"/>
        <end position="264"/>
    </location>
</feature>
<evidence type="ECO:0000313" key="11">
    <source>
        <dbReference type="Proteomes" id="UP001187859"/>
    </source>
</evidence>
<dbReference type="RefSeq" id="WP_279771431.1">
    <property type="nucleotide sequence ID" value="NZ_CP143636.1"/>
</dbReference>
<dbReference type="Gene3D" id="3.90.580.10">
    <property type="entry name" value="Zinc finger, CHC2-type domain"/>
    <property type="match status" value="1"/>
</dbReference>
<dbReference type="GO" id="GO:0000428">
    <property type="term" value="C:DNA-directed RNA polymerase complex"/>
    <property type="evidence" value="ECO:0007669"/>
    <property type="project" value="UniProtKB-KW"/>
</dbReference>
<evidence type="ECO:0000259" key="8">
    <source>
        <dbReference type="Pfam" id="PF13362"/>
    </source>
</evidence>
<comment type="caution">
    <text evidence="10">The sequence shown here is derived from an EMBL/GenBank/DDBJ whole genome shotgun (WGS) entry which is preliminary data.</text>
</comment>
<dbReference type="GO" id="GO:0006269">
    <property type="term" value="P:DNA replication, synthesis of primer"/>
    <property type="evidence" value="ECO:0007669"/>
    <property type="project" value="UniProtKB-KW"/>
</dbReference>
<keyword evidence="2" id="KW-0639">Primosome</keyword>
<dbReference type="GO" id="GO:1990077">
    <property type="term" value="C:primosome complex"/>
    <property type="evidence" value="ECO:0007669"/>
    <property type="project" value="UniProtKB-KW"/>
</dbReference>
<evidence type="ECO:0000313" key="10">
    <source>
        <dbReference type="EMBL" id="MDV5393090.1"/>
    </source>
</evidence>
<evidence type="ECO:0000256" key="6">
    <source>
        <dbReference type="ARBA" id="ARBA00023163"/>
    </source>
</evidence>
<dbReference type="GO" id="GO:0003677">
    <property type="term" value="F:DNA binding"/>
    <property type="evidence" value="ECO:0007669"/>
    <property type="project" value="InterPro"/>
</dbReference>
<feature type="domain" description="Toprim" evidence="8">
    <location>
        <begin position="281"/>
        <end position="379"/>
    </location>
</feature>
<reference evidence="10" key="1">
    <citation type="submission" date="2023-05" db="EMBL/GenBank/DDBJ databases">
        <title>Colonisation of extended spectrum b-lactamase- and carbapenemase-producing bacteria on hospital surfaces from low- and middle-income countries.</title>
        <authorList>
            <person name="Nieto-Rosado M."/>
            <person name="Sands K."/>
            <person name="Iregbu K."/>
            <person name="Zahra R."/>
            <person name="Mazarati J.B."/>
            <person name="Mehtar S."/>
            <person name="Barnards-Group B."/>
            <person name="Walsh T.R."/>
        </authorList>
    </citation>
    <scope>NUCLEOTIDE SEQUENCE</scope>
    <source>
        <strain evidence="10">PP-E493</strain>
    </source>
</reference>
<dbReference type="SUPFAM" id="SSF57783">
    <property type="entry name" value="Zinc beta-ribbon"/>
    <property type="match status" value="1"/>
</dbReference>
<evidence type="ECO:0000256" key="2">
    <source>
        <dbReference type="ARBA" id="ARBA00022515"/>
    </source>
</evidence>
<keyword evidence="3" id="KW-0808">Transferase</keyword>